<protein>
    <submittedName>
        <fullName evidence="1">IPT/TIG domain-containing protein</fullName>
    </submittedName>
</protein>
<dbReference type="AlphaFoldDB" id="A0A183SB07"/>
<accession>A0A183SB07</accession>
<dbReference type="WBParaSite" id="SSLN_0000145901-mRNA-1">
    <property type="protein sequence ID" value="SSLN_0000145901-mRNA-1"/>
    <property type="gene ID" value="SSLN_0000145901"/>
</dbReference>
<organism evidence="1">
    <name type="scientific">Schistocephalus solidus</name>
    <name type="common">Tapeworm</name>
    <dbReference type="NCBI Taxonomy" id="70667"/>
    <lineage>
        <taxon>Eukaryota</taxon>
        <taxon>Metazoa</taxon>
        <taxon>Spiralia</taxon>
        <taxon>Lophotrochozoa</taxon>
        <taxon>Platyhelminthes</taxon>
        <taxon>Cestoda</taxon>
        <taxon>Eucestoda</taxon>
        <taxon>Diphyllobothriidea</taxon>
        <taxon>Diphyllobothriidae</taxon>
        <taxon>Schistocephalus</taxon>
    </lineage>
</organism>
<sequence length="132" mass="14119">LPYQLSMVGNRPTMVITGNGESGFDSRLKSSTLDIGITVACQSPADSVSVGGRPFFARCPLPRHGYARVGLAVVSTFSHVCGEIPAGVGECQVVLGNSRVRRLVCMHFDALVYGGWHVKSNTFECSNQTDVD</sequence>
<name>A0A183SB07_SCHSO</name>
<evidence type="ECO:0000313" key="1">
    <source>
        <dbReference type="WBParaSite" id="SSLN_0000145901-mRNA-1"/>
    </source>
</evidence>
<proteinExistence type="predicted"/>
<reference evidence="1" key="1">
    <citation type="submission" date="2016-06" db="UniProtKB">
        <authorList>
            <consortium name="WormBaseParasite"/>
        </authorList>
    </citation>
    <scope>IDENTIFICATION</scope>
</reference>